<comment type="caution">
    <text evidence="3">The sequence shown here is derived from an EMBL/GenBank/DDBJ whole genome shotgun (WGS) entry which is preliminary data.</text>
</comment>
<evidence type="ECO:0000313" key="3">
    <source>
        <dbReference type="EMBL" id="GGO82340.1"/>
    </source>
</evidence>
<dbReference type="EMBL" id="BMMS01000003">
    <property type="protein sequence ID" value="GGO82340.1"/>
    <property type="molecule type" value="Genomic_DNA"/>
</dbReference>
<protein>
    <submittedName>
        <fullName evidence="3">Uncharacterized protein</fullName>
    </submittedName>
</protein>
<name>A0A917ZFB6_9ACTN</name>
<sequence length="109" mass="11805">MEWHTLQASIGSKIFAVVLSFLPHWLALTLLGLVALAVVATWVFKLVRKIQYRRAVRSGRPVHAAAQYGQRPGSHYLGSYAPAAGQTYGAPTSEAPEPPPGRTPDQSPN</sequence>
<keyword evidence="4" id="KW-1185">Reference proteome</keyword>
<dbReference type="RefSeq" id="WP_189130165.1">
    <property type="nucleotide sequence ID" value="NZ_BMMS01000003.1"/>
</dbReference>
<reference evidence="3" key="1">
    <citation type="journal article" date="2014" name="Int. J. Syst. Evol. Microbiol.">
        <title>Complete genome sequence of Corynebacterium casei LMG S-19264T (=DSM 44701T), isolated from a smear-ripened cheese.</title>
        <authorList>
            <consortium name="US DOE Joint Genome Institute (JGI-PGF)"/>
            <person name="Walter F."/>
            <person name="Albersmeier A."/>
            <person name="Kalinowski J."/>
            <person name="Ruckert C."/>
        </authorList>
    </citation>
    <scope>NUCLEOTIDE SEQUENCE</scope>
    <source>
        <strain evidence="3">CGMCC 4.7201</strain>
    </source>
</reference>
<keyword evidence="2" id="KW-0472">Membrane</keyword>
<organism evidence="3 4">
    <name type="scientific">Wenjunlia tyrosinilytica</name>
    <dbReference type="NCBI Taxonomy" id="1544741"/>
    <lineage>
        <taxon>Bacteria</taxon>
        <taxon>Bacillati</taxon>
        <taxon>Actinomycetota</taxon>
        <taxon>Actinomycetes</taxon>
        <taxon>Kitasatosporales</taxon>
        <taxon>Streptomycetaceae</taxon>
        <taxon>Wenjunlia</taxon>
    </lineage>
</organism>
<proteinExistence type="predicted"/>
<feature type="region of interest" description="Disordered" evidence="1">
    <location>
        <begin position="58"/>
        <end position="109"/>
    </location>
</feature>
<keyword evidence="2" id="KW-0812">Transmembrane</keyword>
<gene>
    <name evidence="3" type="ORF">GCM10012280_08710</name>
</gene>
<reference evidence="3" key="2">
    <citation type="submission" date="2020-09" db="EMBL/GenBank/DDBJ databases">
        <authorList>
            <person name="Sun Q."/>
            <person name="Zhou Y."/>
        </authorList>
    </citation>
    <scope>NUCLEOTIDE SEQUENCE</scope>
    <source>
        <strain evidence="3">CGMCC 4.7201</strain>
    </source>
</reference>
<dbReference type="AlphaFoldDB" id="A0A917ZFB6"/>
<accession>A0A917ZFB6</accession>
<evidence type="ECO:0000313" key="4">
    <source>
        <dbReference type="Proteomes" id="UP000641932"/>
    </source>
</evidence>
<evidence type="ECO:0000256" key="2">
    <source>
        <dbReference type="SAM" id="Phobius"/>
    </source>
</evidence>
<keyword evidence="2" id="KW-1133">Transmembrane helix</keyword>
<feature type="transmembrane region" description="Helical" evidence="2">
    <location>
        <begin position="25"/>
        <end position="44"/>
    </location>
</feature>
<evidence type="ECO:0000256" key="1">
    <source>
        <dbReference type="SAM" id="MobiDB-lite"/>
    </source>
</evidence>
<dbReference type="Proteomes" id="UP000641932">
    <property type="component" value="Unassembled WGS sequence"/>
</dbReference>